<dbReference type="Proteomes" id="UP000265520">
    <property type="component" value="Unassembled WGS sequence"/>
</dbReference>
<proteinExistence type="predicted"/>
<name>A0A392QWI0_9FABA</name>
<accession>A0A392QWI0</accession>
<dbReference type="AlphaFoldDB" id="A0A392QWI0"/>
<keyword evidence="2" id="KW-1185">Reference proteome</keyword>
<organism evidence="1 2">
    <name type="scientific">Trifolium medium</name>
    <dbReference type="NCBI Taxonomy" id="97028"/>
    <lineage>
        <taxon>Eukaryota</taxon>
        <taxon>Viridiplantae</taxon>
        <taxon>Streptophyta</taxon>
        <taxon>Embryophyta</taxon>
        <taxon>Tracheophyta</taxon>
        <taxon>Spermatophyta</taxon>
        <taxon>Magnoliopsida</taxon>
        <taxon>eudicotyledons</taxon>
        <taxon>Gunneridae</taxon>
        <taxon>Pentapetalae</taxon>
        <taxon>rosids</taxon>
        <taxon>fabids</taxon>
        <taxon>Fabales</taxon>
        <taxon>Fabaceae</taxon>
        <taxon>Papilionoideae</taxon>
        <taxon>50 kb inversion clade</taxon>
        <taxon>NPAAA clade</taxon>
        <taxon>Hologalegina</taxon>
        <taxon>IRL clade</taxon>
        <taxon>Trifolieae</taxon>
        <taxon>Trifolium</taxon>
    </lineage>
</organism>
<sequence length="97" mass="11030">MWNDLKFQGWLEAAILREYGRHSGVRRGCGVNKRSSMMVGGKFAPPSIKRQGGDLLEFALELKQKTGLLAGTRAGRNARHVWCCRTWFLRRAQLGLR</sequence>
<evidence type="ECO:0000313" key="2">
    <source>
        <dbReference type="Proteomes" id="UP000265520"/>
    </source>
</evidence>
<comment type="caution">
    <text evidence="1">The sequence shown here is derived from an EMBL/GenBank/DDBJ whole genome shotgun (WGS) entry which is preliminary data.</text>
</comment>
<dbReference type="EMBL" id="LXQA010161966">
    <property type="protein sequence ID" value="MCI27876.1"/>
    <property type="molecule type" value="Genomic_DNA"/>
</dbReference>
<protein>
    <submittedName>
        <fullName evidence="1">Uncharacterized protein</fullName>
    </submittedName>
</protein>
<reference evidence="1 2" key="1">
    <citation type="journal article" date="2018" name="Front. Plant Sci.">
        <title>Red Clover (Trifolium pratense) and Zigzag Clover (T. medium) - A Picture of Genomic Similarities and Differences.</title>
        <authorList>
            <person name="Dluhosova J."/>
            <person name="Istvanek J."/>
            <person name="Nedelnik J."/>
            <person name="Repkova J."/>
        </authorList>
    </citation>
    <scope>NUCLEOTIDE SEQUENCE [LARGE SCALE GENOMIC DNA]</scope>
    <source>
        <strain evidence="2">cv. 10/8</strain>
        <tissue evidence="1">Leaf</tissue>
    </source>
</reference>
<evidence type="ECO:0000313" key="1">
    <source>
        <dbReference type="EMBL" id="MCI27876.1"/>
    </source>
</evidence>